<accession>A0A1I6XI44</accession>
<reference evidence="2" key="1">
    <citation type="submission" date="2016-10" db="EMBL/GenBank/DDBJ databases">
        <authorList>
            <person name="Varghese N."/>
            <person name="Submissions S."/>
        </authorList>
    </citation>
    <scope>NUCLEOTIDE SEQUENCE [LARGE SCALE GENOMIC DNA]</scope>
    <source>
        <strain evidence="2">DSM 23445</strain>
    </source>
</reference>
<evidence type="ECO:0000313" key="1">
    <source>
        <dbReference type="EMBL" id="SFT37773.1"/>
    </source>
</evidence>
<keyword evidence="2" id="KW-1185">Reference proteome</keyword>
<evidence type="ECO:0000313" key="2">
    <source>
        <dbReference type="Proteomes" id="UP000199673"/>
    </source>
</evidence>
<dbReference type="Proteomes" id="UP000199673">
    <property type="component" value="Unassembled WGS sequence"/>
</dbReference>
<protein>
    <submittedName>
        <fullName evidence="1">Uncharacterized protein</fullName>
    </submittedName>
</protein>
<name>A0A1I6XI44_9BACT</name>
<gene>
    <name evidence="1" type="ORF">SAMN04489724_0488</name>
</gene>
<dbReference type="EMBL" id="FPBF01000001">
    <property type="protein sequence ID" value="SFT37773.1"/>
    <property type="molecule type" value="Genomic_DNA"/>
</dbReference>
<organism evidence="1 2">
    <name type="scientific">Algoriphagus locisalis</name>
    <dbReference type="NCBI Taxonomy" id="305507"/>
    <lineage>
        <taxon>Bacteria</taxon>
        <taxon>Pseudomonadati</taxon>
        <taxon>Bacteroidota</taxon>
        <taxon>Cytophagia</taxon>
        <taxon>Cytophagales</taxon>
        <taxon>Cyclobacteriaceae</taxon>
        <taxon>Algoriphagus</taxon>
    </lineage>
</organism>
<sequence length="87" mass="9788">MKDYYADYDVDKGIAHGELKLVVNIGCVQSSYKKAKSHLDMLEMAFSIKWVKVNFLTPFILNSHLNPISSSPLWLILMASIGSKLNV</sequence>
<proteinExistence type="predicted"/>
<dbReference type="AlphaFoldDB" id="A0A1I6XI44"/>